<evidence type="ECO:0000256" key="5">
    <source>
        <dbReference type="ARBA" id="ARBA00023054"/>
    </source>
</evidence>
<keyword evidence="5 8" id="KW-0175">Coiled coil</keyword>
<dbReference type="GO" id="GO:0008017">
    <property type="term" value="F:microtubule binding"/>
    <property type="evidence" value="ECO:0007669"/>
    <property type="project" value="InterPro"/>
</dbReference>
<dbReference type="InterPro" id="IPR036961">
    <property type="entry name" value="Kinesin_motor_dom_sf"/>
</dbReference>
<dbReference type="GO" id="GO:0007052">
    <property type="term" value="P:mitotic spindle organization"/>
    <property type="evidence" value="ECO:0007669"/>
    <property type="project" value="TreeGrafter"/>
</dbReference>
<dbReference type="InterPro" id="IPR001752">
    <property type="entry name" value="Kinesin_motor_dom"/>
</dbReference>
<dbReference type="PROSITE" id="PS00411">
    <property type="entry name" value="KINESIN_MOTOR_1"/>
    <property type="match status" value="1"/>
</dbReference>
<keyword evidence="3 7" id="KW-0547">Nucleotide-binding</keyword>
<evidence type="ECO:0000256" key="1">
    <source>
        <dbReference type="ARBA" id="ARBA00004496"/>
    </source>
</evidence>
<evidence type="ECO:0000256" key="6">
    <source>
        <dbReference type="PROSITE-ProRule" id="PRU00283"/>
    </source>
</evidence>
<dbReference type="PROSITE" id="PS50067">
    <property type="entry name" value="KINESIN_MOTOR_2"/>
    <property type="match status" value="1"/>
</dbReference>
<accession>A0A7G2CM63</accession>
<evidence type="ECO:0000256" key="4">
    <source>
        <dbReference type="ARBA" id="ARBA00022840"/>
    </source>
</evidence>
<protein>
    <recommendedName>
        <fullName evidence="7">Kinesin-like protein</fullName>
    </recommendedName>
</protein>
<keyword evidence="2" id="KW-0963">Cytoplasm</keyword>
<dbReference type="PANTHER" id="PTHR47969">
    <property type="entry name" value="CHROMOSOME-ASSOCIATED KINESIN KIF4A-RELATED"/>
    <property type="match status" value="1"/>
</dbReference>
<evidence type="ECO:0000256" key="3">
    <source>
        <dbReference type="ARBA" id="ARBA00022741"/>
    </source>
</evidence>
<dbReference type="GO" id="GO:0003777">
    <property type="term" value="F:microtubule motor activity"/>
    <property type="evidence" value="ECO:0007669"/>
    <property type="project" value="InterPro"/>
</dbReference>
<feature type="domain" description="Kinesin motor" evidence="9">
    <location>
        <begin position="1"/>
        <end position="127"/>
    </location>
</feature>
<dbReference type="GO" id="GO:0005874">
    <property type="term" value="C:microtubule"/>
    <property type="evidence" value="ECO:0007669"/>
    <property type="project" value="UniProtKB-KW"/>
</dbReference>
<dbReference type="Pfam" id="PF00225">
    <property type="entry name" value="Kinesin"/>
    <property type="match status" value="1"/>
</dbReference>
<reference evidence="10 11" key="1">
    <citation type="submission" date="2020-08" db="EMBL/GenBank/DDBJ databases">
        <authorList>
            <person name="Newling K."/>
            <person name="Davey J."/>
            <person name="Forrester S."/>
        </authorList>
    </citation>
    <scope>NUCLEOTIDE SEQUENCE [LARGE SCALE GENOMIC DNA]</scope>
    <source>
        <strain evidence="11">Crithidia deanei Carvalho (ATCC PRA-265)</strain>
    </source>
</reference>
<comment type="similarity">
    <text evidence="6 7">Belongs to the TRAFAC class myosin-kinesin ATPase superfamily. Kinesin family.</text>
</comment>
<dbReference type="AlphaFoldDB" id="A0A7G2CM63"/>
<dbReference type="GO" id="GO:0051231">
    <property type="term" value="P:spindle elongation"/>
    <property type="evidence" value="ECO:0007669"/>
    <property type="project" value="TreeGrafter"/>
</dbReference>
<dbReference type="InterPro" id="IPR019821">
    <property type="entry name" value="Kinesin_motor_CS"/>
</dbReference>
<dbReference type="GO" id="GO:0005524">
    <property type="term" value="F:ATP binding"/>
    <property type="evidence" value="ECO:0007669"/>
    <property type="project" value="UniProtKB-KW"/>
</dbReference>
<evidence type="ECO:0000256" key="8">
    <source>
        <dbReference type="SAM" id="Coils"/>
    </source>
</evidence>
<keyword evidence="4 7" id="KW-0067">ATP-binding</keyword>
<dbReference type="Proteomes" id="UP000515908">
    <property type="component" value="Chromosome 16"/>
</dbReference>
<evidence type="ECO:0000256" key="7">
    <source>
        <dbReference type="RuleBase" id="RU000394"/>
    </source>
</evidence>
<dbReference type="GO" id="GO:0005875">
    <property type="term" value="C:microtubule associated complex"/>
    <property type="evidence" value="ECO:0007669"/>
    <property type="project" value="TreeGrafter"/>
</dbReference>
<organism evidence="10 11">
    <name type="scientific">Angomonas deanei</name>
    <dbReference type="NCBI Taxonomy" id="59799"/>
    <lineage>
        <taxon>Eukaryota</taxon>
        <taxon>Discoba</taxon>
        <taxon>Euglenozoa</taxon>
        <taxon>Kinetoplastea</taxon>
        <taxon>Metakinetoplastina</taxon>
        <taxon>Trypanosomatida</taxon>
        <taxon>Trypanosomatidae</taxon>
        <taxon>Strigomonadinae</taxon>
        <taxon>Angomonas</taxon>
    </lineage>
</organism>
<keyword evidence="7" id="KW-0493">Microtubule</keyword>
<keyword evidence="11" id="KW-1185">Reference proteome</keyword>
<comment type="subcellular location">
    <subcellularLocation>
        <location evidence="1">Cytoplasm</location>
    </subcellularLocation>
</comment>
<evidence type="ECO:0000313" key="11">
    <source>
        <dbReference type="Proteomes" id="UP000515908"/>
    </source>
</evidence>
<evidence type="ECO:0000256" key="2">
    <source>
        <dbReference type="ARBA" id="ARBA00022490"/>
    </source>
</evidence>
<dbReference type="GO" id="GO:0005737">
    <property type="term" value="C:cytoplasm"/>
    <property type="evidence" value="ECO:0007669"/>
    <property type="project" value="UniProtKB-SubCell"/>
</dbReference>
<name>A0A7G2CM63_9TRYP</name>
<sequence>MNEDSSRSHSILSIEHVRSRAKFHLVDLAGSERNKKTLNTGVRFKESIAINTGLLTLGNVIRALHRNALSEQPNGYVPYRNSKLTRLLQDSLGGNCRTLFVACVAPNQRNADETLRSLQYCALAQRIVNEATVQRPSAPTDVAGDYIDHAVYEEICTYCLAQEEELTVTRAEMERTVGRLSVCEEELRNDTIVFQRQIGEIERLAAYSVSLEERVRLLEDRLGGERQCFSSPLSEEEGTQSREEQLFRLAKEVLHYQNHNTELKNKLSAAVSLLDSQRRESALLRLEINELHQALHRDDKQ</sequence>
<dbReference type="PRINTS" id="PR00380">
    <property type="entry name" value="KINESINHEAVY"/>
</dbReference>
<dbReference type="VEuPathDB" id="TriTrypDB:ADEAN_000752800"/>
<proteinExistence type="inferred from homology"/>
<feature type="coiled-coil region" evidence="8">
    <location>
        <begin position="260"/>
        <end position="294"/>
    </location>
</feature>
<dbReference type="InterPro" id="IPR027640">
    <property type="entry name" value="Kinesin-like_fam"/>
</dbReference>
<dbReference type="OrthoDB" id="3176171at2759"/>
<dbReference type="SUPFAM" id="SSF52540">
    <property type="entry name" value="P-loop containing nucleoside triphosphate hydrolases"/>
    <property type="match status" value="1"/>
</dbReference>
<dbReference type="SMART" id="SM00129">
    <property type="entry name" value="KISc"/>
    <property type="match status" value="1"/>
</dbReference>
<comment type="caution">
    <text evidence="6">Lacks conserved residue(s) required for the propagation of feature annotation.</text>
</comment>
<evidence type="ECO:0000259" key="9">
    <source>
        <dbReference type="PROSITE" id="PS50067"/>
    </source>
</evidence>
<keyword evidence="7" id="KW-0505">Motor protein</keyword>
<dbReference type="GO" id="GO:0007018">
    <property type="term" value="P:microtubule-based movement"/>
    <property type="evidence" value="ECO:0007669"/>
    <property type="project" value="InterPro"/>
</dbReference>
<evidence type="ECO:0000313" key="10">
    <source>
        <dbReference type="EMBL" id="CAD2220014.1"/>
    </source>
</evidence>
<gene>
    <name evidence="10" type="ORF">ADEAN_000752800</name>
</gene>
<dbReference type="PANTHER" id="PTHR47969:SF15">
    <property type="entry name" value="CHROMOSOME-ASSOCIATED KINESIN KIF4A-RELATED"/>
    <property type="match status" value="1"/>
</dbReference>
<dbReference type="Gene3D" id="3.40.850.10">
    <property type="entry name" value="Kinesin motor domain"/>
    <property type="match status" value="1"/>
</dbReference>
<dbReference type="InterPro" id="IPR027417">
    <property type="entry name" value="P-loop_NTPase"/>
</dbReference>
<dbReference type="EMBL" id="LR877160">
    <property type="protein sequence ID" value="CAD2220014.1"/>
    <property type="molecule type" value="Genomic_DNA"/>
</dbReference>